<protein>
    <submittedName>
        <fullName evidence="2">Uncharacterized protein</fullName>
    </submittedName>
</protein>
<sequence length="52" mass="5283">MIKRVLAGLAAGIAATIAFGALAAPEAAAIQDPTTKCVWIWTQGGGVCKKLE</sequence>
<gene>
    <name evidence="2" type="ORF">SAMN04489727_5141</name>
</gene>
<feature type="signal peptide" evidence="1">
    <location>
        <begin position="1"/>
        <end position="23"/>
    </location>
</feature>
<name>A0A1H4VG96_9PSEU</name>
<dbReference type="EMBL" id="FNSO01000004">
    <property type="protein sequence ID" value="SEC80119.1"/>
    <property type="molecule type" value="Genomic_DNA"/>
</dbReference>
<organism evidence="2 3">
    <name type="scientific">Amycolatopsis tolypomycina</name>
    <dbReference type="NCBI Taxonomy" id="208445"/>
    <lineage>
        <taxon>Bacteria</taxon>
        <taxon>Bacillati</taxon>
        <taxon>Actinomycetota</taxon>
        <taxon>Actinomycetes</taxon>
        <taxon>Pseudonocardiales</taxon>
        <taxon>Pseudonocardiaceae</taxon>
        <taxon>Amycolatopsis</taxon>
    </lineage>
</organism>
<accession>A0A1H4VG96</accession>
<evidence type="ECO:0000313" key="3">
    <source>
        <dbReference type="Proteomes" id="UP000199622"/>
    </source>
</evidence>
<proteinExistence type="predicted"/>
<reference evidence="3" key="1">
    <citation type="submission" date="2016-10" db="EMBL/GenBank/DDBJ databases">
        <authorList>
            <person name="Varghese N."/>
            <person name="Submissions S."/>
        </authorList>
    </citation>
    <scope>NUCLEOTIDE SEQUENCE [LARGE SCALE GENOMIC DNA]</scope>
    <source>
        <strain evidence="3">DSM 44544</strain>
    </source>
</reference>
<dbReference type="RefSeq" id="WP_167384731.1">
    <property type="nucleotide sequence ID" value="NZ_FNSO01000004.1"/>
</dbReference>
<keyword evidence="1" id="KW-0732">Signal</keyword>
<dbReference type="Proteomes" id="UP000199622">
    <property type="component" value="Unassembled WGS sequence"/>
</dbReference>
<feature type="chain" id="PRO_5011754142" evidence="1">
    <location>
        <begin position="24"/>
        <end position="52"/>
    </location>
</feature>
<evidence type="ECO:0000256" key="1">
    <source>
        <dbReference type="SAM" id="SignalP"/>
    </source>
</evidence>
<evidence type="ECO:0000313" key="2">
    <source>
        <dbReference type="EMBL" id="SEC80119.1"/>
    </source>
</evidence>
<dbReference type="AlphaFoldDB" id="A0A1H4VG96"/>
<keyword evidence="3" id="KW-1185">Reference proteome</keyword>
<dbReference type="STRING" id="208445.SAMN04489727_5141"/>